<organism evidence="8 9">
    <name type="scientific">Candidatus Bacteroides avicola</name>
    <dbReference type="NCBI Taxonomy" id="2838468"/>
    <lineage>
        <taxon>Bacteria</taxon>
        <taxon>Pseudomonadati</taxon>
        <taxon>Bacteroidota</taxon>
        <taxon>Bacteroidia</taxon>
        <taxon>Bacteroidales</taxon>
        <taxon>Bacteroidaceae</taxon>
        <taxon>Bacteroides</taxon>
    </lineage>
</organism>
<dbReference type="PROSITE" id="PS51257">
    <property type="entry name" value="PROKAR_LIPOPROTEIN"/>
    <property type="match status" value="1"/>
</dbReference>
<proteinExistence type="inferred from homology"/>
<dbReference type="InterPro" id="IPR011990">
    <property type="entry name" value="TPR-like_helical_dom_sf"/>
</dbReference>
<reference evidence="8" key="2">
    <citation type="submission" date="2021-04" db="EMBL/GenBank/DDBJ databases">
        <authorList>
            <person name="Gilroy R."/>
        </authorList>
    </citation>
    <scope>NUCLEOTIDE SEQUENCE</scope>
    <source>
        <strain evidence="8">ChiHjej12B11-9795</strain>
    </source>
</reference>
<gene>
    <name evidence="8" type="ORF">H9950_10785</name>
</gene>
<evidence type="ECO:0000313" key="8">
    <source>
        <dbReference type="EMBL" id="HJA86654.1"/>
    </source>
</evidence>
<dbReference type="GO" id="GO:0009279">
    <property type="term" value="C:cell outer membrane"/>
    <property type="evidence" value="ECO:0007669"/>
    <property type="project" value="UniProtKB-SubCell"/>
</dbReference>
<comment type="caution">
    <text evidence="8">The sequence shown here is derived from an EMBL/GenBank/DDBJ whole genome shotgun (WGS) entry which is preliminary data.</text>
</comment>
<protein>
    <submittedName>
        <fullName evidence="8">RagB/SusD family nutrient uptake outer membrane protein</fullName>
    </submittedName>
</protein>
<evidence type="ECO:0000256" key="5">
    <source>
        <dbReference type="ARBA" id="ARBA00023237"/>
    </source>
</evidence>
<comment type="subcellular location">
    <subcellularLocation>
        <location evidence="1">Cell outer membrane</location>
    </subcellularLocation>
</comment>
<sequence length="598" mass="68959">MKKNILGAFLALTIGLTGCEDFLNKTPLDELTESTAFNTYDNFKTYSWKLYEYFDGFPTDGGYTPANISSEYNSDNMINAQSGGESAYAYQLKSVPSTSSSWNFSYIRNVNLMLQNIDKSSMDEDSKNHWRSVGYFFRALRYFDMMVAYGDVPWIDKVLTDTDTDILMGKRTPRDEVARHILEDLQYAEANIKPDGDGSNTINTDVVRALISRFGLYEGTWRKYHEIGGEEVYLRASADASAKLIESFPNLMESYDDVFNSEELVGQPGIILAKQYATSLVTHSITRVIRSSSWYADLTKDAVDSYLCTDGRPIKTSTVYEGDQDIYSQFRNRDRRLYFTVIPPYRVELTGPQATSFTWEYTDDPRDREYIDFMATLTPETGKRLPVSNYVGYNVHAVPHFRNYPNGQGFLVSQLGFYFWKYYNRQVDNMNLRTSTIDYPIFRMGEVLVNYAEAKYELNEFDQSVADASINKLRVRANLPGMVVSEITDAFDPDRDPTVPAVLWEIRRERRVELMGDGFRFRDLKRWKKGEYLNKQPLGMWVNNADYDNKLIIHGGSQEGYVEFFAEPLGWLDYYYLEPLPTQELALNPNLEQNPGWE</sequence>
<accession>A0A9D2HY61</accession>
<evidence type="ECO:0000313" key="9">
    <source>
        <dbReference type="Proteomes" id="UP000823862"/>
    </source>
</evidence>
<dbReference type="Pfam" id="PF07980">
    <property type="entry name" value="SusD_RagB"/>
    <property type="match status" value="1"/>
</dbReference>
<dbReference type="Proteomes" id="UP000823862">
    <property type="component" value="Unassembled WGS sequence"/>
</dbReference>
<evidence type="ECO:0000259" key="7">
    <source>
        <dbReference type="Pfam" id="PF14322"/>
    </source>
</evidence>
<evidence type="ECO:0000256" key="1">
    <source>
        <dbReference type="ARBA" id="ARBA00004442"/>
    </source>
</evidence>
<dbReference type="Gene3D" id="1.25.40.390">
    <property type="match status" value="1"/>
</dbReference>
<dbReference type="InterPro" id="IPR033985">
    <property type="entry name" value="SusD-like_N"/>
</dbReference>
<comment type="similarity">
    <text evidence="2">Belongs to the SusD family.</text>
</comment>
<keyword evidence="3" id="KW-0732">Signal</keyword>
<evidence type="ECO:0000256" key="3">
    <source>
        <dbReference type="ARBA" id="ARBA00022729"/>
    </source>
</evidence>
<dbReference type="Pfam" id="PF14322">
    <property type="entry name" value="SusD-like_3"/>
    <property type="match status" value="1"/>
</dbReference>
<evidence type="ECO:0000259" key="6">
    <source>
        <dbReference type="Pfam" id="PF07980"/>
    </source>
</evidence>
<dbReference type="SUPFAM" id="SSF48452">
    <property type="entry name" value="TPR-like"/>
    <property type="match status" value="1"/>
</dbReference>
<dbReference type="InterPro" id="IPR012944">
    <property type="entry name" value="SusD_RagB_dom"/>
</dbReference>
<evidence type="ECO:0000256" key="2">
    <source>
        <dbReference type="ARBA" id="ARBA00006275"/>
    </source>
</evidence>
<dbReference type="EMBL" id="DWZI01000053">
    <property type="protein sequence ID" value="HJA86654.1"/>
    <property type="molecule type" value="Genomic_DNA"/>
</dbReference>
<keyword evidence="5" id="KW-0998">Cell outer membrane</keyword>
<feature type="domain" description="RagB/SusD" evidence="6">
    <location>
        <begin position="298"/>
        <end position="597"/>
    </location>
</feature>
<name>A0A9D2HY61_9BACE</name>
<keyword evidence="4" id="KW-0472">Membrane</keyword>
<evidence type="ECO:0000256" key="4">
    <source>
        <dbReference type="ARBA" id="ARBA00023136"/>
    </source>
</evidence>
<feature type="domain" description="SusD-like N-terminal" evidence="7">
    <location>
        <begin position="67"/>
        <end position="192"/>
    </location>
</feature>
<dbReference type="AlphaFoldDB" id="A0A9D2HY61"/>
<reference evidence="8" key="1">
    <citation type="journal article" date="2021" name="PeerJ">
        <title>Extensive microbial diversity within the chicken gut microbiome revealed by metagenomics and culture.</title>
        <authorList>
            <person name="Gilroy R."/>
            <person name="Ravi A."/>
            <person name="Getino M."/>
            <person name="Pursley I."/>
            <person name="Horton D.L."/>
            <person name="Alikhan N.F."/>
            <person name="Baker D."/>
            <person name="Gharbi K."/>
            <person name="Hall N."/>
            <person name="Watson M."/>
            <person name="Adriaenssens E.M."/>
            <person name="Foster-Nyarko E."/>
            <person name="Jarju S."/>
            <person name="Secka A."/>
            <person name="Antonio M."/>
            <person name="Oren A."/>
            <person name="Chaudhuri R.R."/>
            <person name="La Ragione R."/>
            <person name="Hildebrand F."/>
            <person name="Pallen M.J."/>
        </authorList>
    </citation>
    <scope>NUCLEOTIDE SEQUENCE</scope>
    <source>
        <strain evidence="8">ChiHjej12B11-9795</strain>
    </source>
</reference>